<keyword evidence="2" id="KW-1185">Reference proteome</keyword>
<dbReference type="RefSeq" id="WP_044243413.1">
    <property type="nucleotide sequence ID" value="NZ_ASRX01000029.1"/>
</dbReference>
<dbReference type="STRING" id="1192034.CAP_3859"/>
<name>A0A017T6D2_9BACT</name>
<organism evidence="1 2">
    <name type="scientific">Chondromyces apiculatus DSM 436</name>
    <dbReference type="NCBI Taxonomy" id="1192034"/>
    <lineage>
        <taxon>Bacteria</taxon>
        <taxon>Pseudomonadati</taxon>
        <taxon>Myxococcota</taxon>
        <taxon>Polyangia</taxon>
        <taxon>Polyangiales</taxon>
        <taxon>Polyangiaceae</taxon>
        <taxon>Chondromyces</taxon>
    </lineage>
</organism>
<sequence length="184" mass="20400">MRESIQSLLGAIERDHGGIAVVWCPDIGLREWLVGEVESVVPTAAEAFRTSSVEEAIAWPRRMALLIPSTGDEVTTVLDLDGSRDRLHDEDHPRTQPIVLFLLRHGDGERALAEQAISLSSWIGGSDVDPEALSEIDDAAERTRFTEEAGQPPEAWLASWRAEEIRPTAESFALAYRAMLLEER</sequence>
<reference evidence="1 2" key="1">
    <citation type="submission" date="2013-05" db="EMBL/GenBank/DDBJ databases">
        <title>Genome assembly of Chondromyces apiculatus DSM 436.</title>
        <authorList>
            <person name="Sharma G."/>
            <person name="Khatri I."/>
            <person name="Kaur C."/>
            <person name="Mayilraj S."/>
            <person name="Subramanian S."/>
        </authorList>
    </citation>
    <scope>NUCLEOTIDE SEQUENCE [LARGE SCALE GENOMIC DNA]</scope>
    <source>
        <strain evidence="1 2">DSM 436</strain>
    </source>
</reference>
<proteinExistence type="predicted"/>
<gene>
    <name evidence="1" type="ORF">CAP_3859</name>
</gene>
<dbReference type="AlphaFoldDB" id="A0A017T6D2"/>
<evidence type="ECO:0000313" key="1">
    <source>
        <dbReference type="EMBL" id="EYF04833.1"/>
    </source>
</evidence>
<comment type="caution">
    <text evidence="1">The sequence shown here is derived from an EMBL/GenBank/DDBJ whole genome shotgun (WGS) entry which is preliminary data.</text>
</comment>
<dbReference type="EMBL" id="ASRX01000029">
    <property type="protein sequence ID" value="EYF04833.1"/>
    <property type="molecule type" value="Genomic_DNA"/>
</dbReference>
<accession>A0A017T6D2</accession>
<evidence type="ECO:0000313" key="2">
    <source>
        <dbReference type="Proteomes" id="UP000019678"/>
    </source>
</evidence>
<protein>
    <submittedName>
        <fullName evidence="1">Uncharacterized protein</fullName>
    </submittedName>
</protein>
<dbReference type="Proteomes" id="UP000019678">
    <property type="component" value="Unassembled WGS sequence"/>
</dbReference>